<organism evidence="2 3">
    <name type="scientific">Methanocella arvoryzae (strain DSM 22066 / NBRC 105507 / MRE50)</name>
    <dbReference type="NCBI Taxonomy" id="351160"/>
    <lineage>
        <taxon>Archaea</taxon>
        <taxon>Methanobacteriati</taxon>
        <taxon>Methanobacteriota</taxon>
        <taxon>Stenosarchaea group</taxon>
        <taxon>Methanomicrobia</taxon>
        <taxon>Methanocellales</taxon>
        <taxon>Methanocellaceae</taxon>
        <taxon>Methanocella</taxon>
    </lineage>
</organism>
<dbReference type="EMBL" id="AM114193">
    <property type="protein sequence ID" value="CAJ37650.1"/>
    <property type="molecule type" value="Genomic_DNA"/>
</dbReference>
<dbReference type="STRING" id="351160.RCIX2598"/>
<feature type="transmembrane region" description="Helical" evidence="1">
    <location>
        <begin position="449"/>
        <end position="468"/>
    </location>
</feature>
<accession>Q0W1U3</accession>
<dbReference type="KEGG" id="rci:RCIX2598"/>
<feature type="transmembrane region" description="Helical" evidence="1">
    <location>
        <begin position="173"/>
        <end position="197"/>
    </location>
</feature>
<name>Q0W1U3_METAR</name>
<dbReference type="PATRIC" id="fig|351160.9.peg.631"/>
<dbReference type="eggNOG" id="arCOG04521">
    <property type="taxonomic scope" value="Archaea"/>
</dbReference>
<feature type="transmembrane region" description="Helical" evidence="1">
    <location>
        <begin position="321"/>
        <end position="341"/>
    </location>
</feature>
<dbReference type="OrthoDB" id="107643at2157"/>
<feature type="transmembrane region" description="Helical" evidence="1">
    <location>
        <begin position="217"/>
        <end position="235"/>
    </location>
</feature>
<keyword evidence="3" id="KW-1185">Reference proteome</keyword>
<feature type="transmembrane region" description="Helical" evidence="1">
    <location>
        <begin position="56"/>
        <end position="76"/>
    </location>
</feature>
<dbReference type="RefSeq" id="WP_012034935.1">
    <property type="nucleotide sequence ID" value="NC_009464.1"/>
</dbReference>
<evidence type="ECO:0008006" key="4">
    <source>
        <dbReference type="Google" id="ProtNLM"/>
    </source>
</evidence>
<protein>
    <recommendedName>
        <fullName evidence="4">ABC-type transport system, permease component</fullName>
    </recommendedName>
</protein>
<keyword evidence="1" id="KW-1133">Transmembrane helix</keyword>
<feature type="transmembrane region" description="Helical" evidence="1">
    <location>
        <begin position="388"/>
        <end position="411"/>
    </location>
</feature>
<dbReference type="Proteomes" id="UP000000663">
    <property type="component" value="Chromosome"/>
</dbReference>
<evidence type="ECO:0000313" key="3">
    <source>
        <dbReference type="Proteomes" id="UP000000663"/>
    </source>
</evidence>
<dbReference type="AlphaFoldDB" id="Q0W1U3"/>
<feature type="transmembrane region" description="Helical" evidence="1">
    <location>
        <begin position="362"/>
        <end position="382"/>
    </location>
</feature>
<proteinExistence type="predicted"/>
<feature type="transmembrane region" description="Helical" evidence="1">
    <location>
        <begin position="423"/>
        <end position="443"/>
    </location>
</feature>
<reference evidence="2 3" key="1">
    <citation type="journal article" date="2006" name="Science">
        <title>Genome of rice cluster I archaea -- the key methane producers in the rice rhizosphere.</title>
        <authorList>
            <person name="Erkel C."/>
            <person name="Kube M."/>
            <person name="Reinhardt R."/>
            <person name="Liesack W."/>
        </authorList>
    </citation>
    <scope>NUCLEOTIDE SEQUENCE [LARGE SCALE GENOMIC DNA]</scope>
    <source>
        <strain evidence="3">DSM 22066 / NBRC 105507 / MRE50</strain>
    </source>
</reference>
<dbReference type="GeneID" id="5143152"/>
<gene>
    <name evidence="2" type="ORF">RCIX2598</name>
</gene>
<feature type="transmembrane region" description="Helical" evidence="1">
    <location>
        <begin position="144"/>
        <end position="166"/>
    </location>
</feature>
<keyword evidence="1" id="KW-0472">Membrane</keyword>
<evidence type="ECO:0000256" key="1">
    <source>
        <dbReference type="SAM" id="Phobius"/>
    </source>
</evidence>
<feature type="transmembrane region" description="Helical" evidence="1">
    <location>
        <begin position="114"/>
        <end position="138"/>
    </location>
</feature>
<feature type="transmembrane region" description="Helical" evidence="1">
    <location>
        <begin position="279"/>
        <end position="301"/>
    </location>
</feature>
<feature type="transmembrane region" description="Helical" evidence="1">
    <location>
        <begin position="25"/>
        <end position="44"/>
    </location>
</feature>
<evidence type="ECO:0000313" key="2">
    <source>
        <dbReference type="EMBL" id="CAJ37650.1"/>
    </source>
</evidence>
<sequence>MSANLFWLFIKEEYRAQSSMFKSSFLMYPAFILMLSGLMGLMLLPMRMSLSTYDLVTLAQICVFMSGMLVGGMAMFQEAILERRMPGVRLLLNIPGTLPVSNKKMFAFFYFKDILYYICMNVLPVLFGLYLSTFITGLHVDLPLAAVTFILSFLLGVSVSFALSTIAVRSKALFAVILLAIVGLAYATTIGQASALTGIGRFVPTVGAYLSGSLPDIAASIIIFIVLSAFSLAFIRETPHPAEKRYKSNFSGISGRFRLFGRYSTLAAKEWIDLMRSGGLGSVLFSFVLPLLFLWGLLWMMSNVMTFVTDGNAVSLPFNTLFYSIIIGFFATLVYGWLNNLDNNANYRMLPVTMPDVIKAKLILFVVLNTVVSVIYLGLISLSRGELALLPAGLFTMFMVSGYTGVLTAYMTGIFTNSLMFDYKVMSIYALAVAPVLVILILLSFYPGMLLAVIGLSALLGVAAWLLLGRIDKKWGKAEFGA</sequence>
<keyword evidence="1" id="KW-0812">Transmembrane</keyword>